<evidence type="ECO:0000313" key="2">
    <source>
        <dbReference type="EMBL" id="QBE49861.1"/>
    </source>
</evidence>
<proteinExistence type="predicted"/>
<organism evidence="2 3">
    <name type="scientific">Leucobacter triazinivorans</name>
    <dbReference type="NCBI Taxonomy" id="1784719"/>
    <lineage>
        <taxon>Bacteria</taxon>
        <taxon>Bacillati</taxon>
        <taxon>Actinomycetota</taxon>
        <taxon>Actinomycetes</taxon>
        <taxon>Micrococcales</taxon>
        <taxon>Microbacteriaceae</taxon>
        <taxon>Leucobacter</taxon>
    </lineage>
</organism>
<protein>
    <submittedName>
        <fullName evidence="2">Uncharacterized protein</fullName>
    </submittedName>
</protein>
<evidence type="ECO:0000313" key="3">
    <source>
        <dbReference type="Proteomes" id="UP000289260"/>
    </source>
</evidence>
<dbReference type="OrthoDB" id="4991586at2"/>
<name>A0A4P6KIE3_9MICO</name>
<dbReference type="AlphaFoldDB" id="A0A4P6KIE3"/>
<dbReference type="EMBL" id="CP035806">
    <property type="protein sequence ID" value="QBE49861.1"/>
    <property type="molecule type" value="Genomic_DNA"/>
</dbReference>
<keyword evidence="1" id="KW-0472">Membrane</keyword>
<gene>
    <name evidence="2" type="ORF">EVS81_14340</name>
</gene>
<reference evidence="2 3" key="1">
    <citation type="submission" date="2019-02" db="EMBL/GenBank/DDBJ databases">
        <authorList>
            <person name="Sun L."/>
            <person name="Pan D."/>
            <person name="Wu X."/>
        </authorList>
    </citation>
    <scope>NUCLEOTIDE SEQUENCE [LARGE SCALE GENOMIC DNA]</scope>
    <source>
        <strain evidence="2 3">JW-1</strain>
    </source>
</reference>
<accession>A0A4P6KIE3</accession>
<feature type="transmembrane region" description="Helical" evidence="1">
    <location>
        <begin position="64"/>
        <end position="81"/>
    </location>
</feature>
<feature type="transmembrane region" description="Helical" evidence="1">
    <location>
        <begin position="37"/>
        <end position="57"/>
    </location>
</feature>
<keyword evidence="1" id="KW-0812">Transmembrane</keyword>
<keyword evidence="3" id="KW-1185">Reference proteome</keyword>
<dbReference type="RefSeq" id="WP_130110974.1">
    <property type="nucleotide sequence ID" value="NZ_CP035806.1"/>
</dbReference>
<feature type="transmembrane region" description="Helical" evidence="1">
    <location>
        <begin position="12"/>
        <end position="31"/>
    </location>
</feature>
<sequence>MTQTQVPVLSSWCGFAALGSGLILCAVAAGLDPPLAVPLVVAGGAELLWGGIALRLGRVPAPRAVLWATAAVAAAAVVLLFQGLVGILPALALLALHWSAAMAAVAVLRRRAGTLAARGPRDDDPVGEHGRAAGVRALRGGWNRGPAAFVVILAAQAMLVAAITTPALAHTAPGASAVPHGTLHGTLHGAPHAH</sequence>
<keyword evidence="1" id="KW-1133">Transmembrane helix</keyword>
<feature type="transmembrane region" description="Helical" evidence="1">
    <location>
        <begin position="146"/>
        <end position="169"/>
    </location>
</feature>
<evidence type="ECO:0000256" key="1">
    <source>
        <dbReference type="SAM" id="Phobius"/>
    </source>
</evidence>
<dbReference type="KEGG" id="ltr:EVS81_14340"/>
<dbReference type="Proteomes" id="UP000289260">
    <property type="component" value="Chromosome"/>
</dbReference>
<feature type="transmembrane region" description="Helical" evidence="1">
    <location>
        <begin position="87"/>
        <end position="108"/>
    </location>
</feature>